<name>A0ABV6HGE6_9SPHI</name>
<keyword evidence="3" id="KW-1185">Reference proteome</keyword>
<gene>
    <name evidence="2" type="ORF">ACFFI0_06480</name>
</gene>
<comment type="caution">
    <text evidence="2">The sequence shown here is derived from an EMBL/GenBank/DDBJ whole genome shotgun (WGS) entry which is preliminary data.</text>
</comment>
<feature type="chain" id="PRO_5045690826" evidence="1">
    <location>
        <begin position="21"/>
        <end position="316"/>
    </location>
</feature>
<dbReference type="EMBL" id="JBHLWO010000001">
    <property type="protein sequence ID" value="MFC0317946.1"/>
    <property type="molecule type" value="Genomic_DNA"/>
</dbReference>
<evidence type="ECO:0000313" key="2">
    <source>
        <dbReference type="EMBL" id="MFC0317946.1"/>
    </source>
</evidence>
<sequence length="316" mass="33701">MRMKFLVLILLMGASGISYAQNTFPTTGNVGIGTTSPTNKLDIRGTITMDNGGDAAIYTGLGTTDLSRYLLLLNSAAARSASGLKAGGVLVAGNYAYANPGKNDLIVEGNVGIGTPSPQAKLDLQGGGLSIGGSNPTAGINGFKNVFQIKATDHAAIIFNPREATELMFGFHTNGSFYWGTGANYVMQLNKTGDAHISNTLSVGGALKSGSKLSVKGKISAQEVEVTTSNWPDYVFDENYEMKSLAEIEAFVNEHKHLPGIPSKKEAEEAGVNLGDMNRKLLEKVEELTLHLIEKDKELTDVKDRLLLLEKAFSKQ</sequence>
<evidence type="ECO:0000313" key="3">
    <source>
        <dbReference type="Proteomes" id="UP001589774"/>
    </source>
</evidence>
<reference evidence="2 3" key="1">
    <citation type="submission" date="2024-09" db="EMBL/GenBank/DDBJ databases">
        <authorList>
            <person name="Sun Q."/>
            <person name="Mori K."/>
        </authorList>
    </citation>
    <scope>NUCLEOTIDE SEQUENCE [LARGE SCALE GENOMIC DNA]</scope>
    <source>
        <strain evidence="2 3">CCM 7765</strain>
    </source>
</reference>
<dbReference type="Proteomes" id="UP001589774">
    <property type="component" value="Unassembled WGS sequence"/>
</dbReference>
<proteinExistence type="predicted"/>
<keyword evidence="1" id="KW-0732">Signal</keyword>
<evidence type="ECO:0000256" key="1">
    <source>
        <dbReference type="SAM" id="SignalP"/>
    </source>
</evidence>
<protein>
    <submittedName>
        <fullName evidence="2">Uncharacterized protein</fullName>
    </submittedName>
</protein>
<feature type="signal peptide" evidence="1">
    <location>
        <begin position="1"/>
        <end position="20"/>
    </location>
</feature>
<dbReference type="RefSeq" id="WP_130854319.1">
    <property type="nucleotide sequence ID" value="NZ_JBHLWO010000001.1"/>
</dbReference>
<organism evidence="2 3">
    <name type="scientific">Olivibacter oleidegradans</name>
    <dbReference type="NCBI Taxonomy" id="760123"/>
    <lineage>
        <taxon>Bacteria</taxon>
        <taxon>Pseudomonadati</taxon>
        <taxon>Bacteroidota</taxon>
        <taxon>Sphingobacteriia</taxon>
        <taxon>Sphingobacteriales</taxon>
        <taxon>Sphingobacteriaceae</taxon>
        <taxon>Olivibacter</taxon>
    </lineage>
</organism>
<accession>A0ABV6HGE6</accession>